<dbReference type="Proteomes" id="UP000030889">
    <property type="component" value="Unassembled WGS sequence"/>
</dbReference>
<dbReference type="Pfam" id="PF01594">
    <property type="entry name" value="AI-2E_transport"/>
    <property type="match status" value="1"/>
</dbReference>
<evidence type="ECO:0000256" key="2">
    <source>
        <dbReference type="ARBA" id="ARBA00009773"/>
    </source>
</evidence>
<feature type="compositionally biased region" description="Basic residues" evidence="6">
    <location>
        <begin position="379"/>
        <end position="388"/>
    </location>
</feature>
<keyword evidence="4 7" id="KW-1133">Transmembrane helix</keyword>
<feature type="transmembrane region" description="Helical" evidence="7">
    <location>
        <begin position="317"/>
        <end position="347"/>
    </location>
</feature>
<feature type="transmembrane region" description="Helical" evidence="7">
    <location>
        <begin position="284"/>
        <end position="305"/>
    </location>
</feature>
<name>A0ABR4YIB5_9BACT</name>
<evidence type="ECO:0000256" key="6">
    <source>
        <dbReference type="SAM" id="MobiDB-lite"/>
    </source>
</evidence>
<dbReference type="PANTHER" id="PTHR21716:SF4">
    <property type="entry name" value="TRANSMEMBRANE PROTEIN 245"/>
    <property type="match status" value="1"/>
</dbReference>
<dbReference type="PANTHER" id="PTHR21716">
    <property type="entry name" value="TRANSMEMBRANE PROTEIN"/>
    <property type="match status" value="1"/>
</dbReference>
<feature type="transmembrane region" description="Helical" evidence="7">
    <location>
        <begin position="161"/>
        <end position="183"/>
    </location>
</feature>
<reference evidence="8 9" key="1">
    <citation type="submission" date="2014-09" db="EMBL/GenBank/DDBJ databases">
        <title>Alistipes sp. 627, sp. nov., a novel member of the family Rikenellaceae isolated from human faeces.</title>
        <authorList>
            <person name="Shkoporov A.N."/>
            <person name="Chaplin A.V."/>
            <person name="Motuzova O.V."/>
            <person name="Kafarskaia L.I."/>
            <person name="Khokhlova E.V."/>
            <person name="Efimov B.A."/>
        </authorList>
    </citation>
    <scope>NUCLEOTIDE SEQUENCE [LARGE SCALE GENOMIC DNA]</scope>
    <source>
        <strain evidence="8 9">627</strain>
    </source>
</reference>
<protein>
    <recommendedName>
        <fullName evidence="10">Permease</fullName>
    </recommendedName>
</protein>
<keyword evidence="9" id="KW-1185">Reference proteome</keyword>
<keyword evidence="3 7" id="KW-0812">Transmembrane</keyword>
<evidence type="ECO:0000256" key="1">
    <source>
        <dbReference type="ARBA" id="ARBA00004141"/>
    </source>
</evidence>
<comment type="similarity">
    <text evidence="2">Belongs to the autoinducer-2 exporter (AI-2E) (TC 2.A.86) family.</text>
</comment>
<feature type="region of interest" description="Disordered" evidence="6">
    <location>
        <begin position="367"/>
        <end position="388"/>
    </location>
</feature>
<feature type="transmembrane region" description="Helical" evidence="7">
    <location>
        <begin position="246"/>
        <end position="272"/>
    </location>
</feature>
<evidence type="ECO:0000313" key="9">
    <source>
        <dbReference type="Proteomes" id="UP000030889"/>
    </source>
</evidence>
<evidence type="ECO:0000256" key="3">
    <source>
        <dbReference type="ARBA" id="ARBA00022692"/>
    </source>
</evidence>
<feature type="transmembrane region" description="Helical" evidence="7">
    <location>
        <begin position="219"/>
        <end position="240"/>
    </location>
</feature>
<comment type="caution">
    <text evidence="8">The sequence shown here is derived from an EMBL/GenBank/DDBJ whole genome shotgun (WGS) entry which is preliminary data.</text>
</comment>
<gene>
    <name evidence="8" type="ORF">LG35_07145</name>
</gene>
<organism evidence="8 9">
    <name type="scientific">Alistipes inops</name>
    <dbReference type="NCBI Taxonomy" id="1501391"/>
    <lineage>
        <taxon>Bacteria</taxon>
        <taxon>Pseudomonadati</taxon>
        <taxon>Bacteroidota</taxon>
        <taxon>Bacteroidia</taxon>
        <taxon>Bacteroidales</taxon>
        <taxon>Rikenellaceae</taxon>
        <taxon>Alistipes</taxon>
    </lineage>
</organism>
<dbReference type="InterPro" id="IPR002549">
    <property type="entry name" value="AI-2E-like"/>
</dbReference>
<comment type="subcellular location">
    <subcellularLocation>
        <location evidence="1">Membrane</location>
        <topology evidence="1">Multi-pass membrane protein</topology>
    </subcellularLocation>
</comment>
<feature type="transmembrane region" description="Helical" evidence="7">
    <location>
        <begin position="30"/>
        <end position="48"/>
    </location>
</feature>
<evidence type="ECO:0000256" key="7">
    <source>
        <dbReference type="SAM" id="Phobius"/>
    </source>
</evidence>
<feature type="transmembrane region" description="Helical" evidence="7">
    <location>
        <begin position="54"/>
        <end position="72"/>
    </location>
</feature>
<dbReference type="EMBL" id="JRGF01000007">
    <property type="protein sequence ID" value="KHE42007.1"/>
    <property type="molecule type" value="Genomic_DNA"/>
</dbReference>
<keyword evidence="5 7" id="KW-0472">Membrane</keyword>
<evidence type="ECO:0000256" key="5">
    <source>
        <dbReference type="ARBA" id="ARBA00023136"/>
    </source>
</evidence>
<evidence type="ECO:0000313" key="8">
    <source>
        <dbReference type="EMBL" id="KHE42007.1"/>
    </source>
</evidence>
<sequence>MRHRNILRKVSHAKFPLMAELDDTIRKNNLFFRQLLFLSVLILMGVVMLRELSFIIGSFLGAITLYIVFRPLQYRLIDRYRWRPWLASLLLVFLALLVLAGLLFGVFRVVSAEIINIDFKSLLSGLDNVVEKINRELPFNLIPASYLSDSSAYLTKAAGSIINTTYSFVINILFTIIILYFMLANARTLERRLGRYNPFKGDSRAVVTKEVSDIIYSNAVGIPIIMLGQGLTAALIYWLFGIQHIAFWAFLTAIAGLIPVVGSIIVSVPLGISIIMQGHLWQGILLMLCGMLVIANVDNLIRIFLNKKMTDTHPLIVIFGVFMGIPLFGFWGIIFGPLLISIFLLLIKIYYHEFKLMTPQEIKEERMDELSAKSGQGRKGLRFGKRRK</sequence>
<accession>A0ABR4YIB5</accession>
<evidence type="ECO:0008006" key="10">
    <source>
        <dbReference type="Google" id="ProtNLM"/>
    </source>
</evidence>
<evidence type="ECO:0000256" key="4">
    <source>
        <dbReference type="ARBA" id="ARBA00022989"/>
    </source>
</evidence>
<proteinExistence type="inferred from homology"/>
<feature type="transmembrane region" description="Helical" evidence="7">
    <location>
        <begin position="84"/>
        <end position="107"/>
    </location>
</feature>